<dbReference type="OrthoDB" id="9784484at2"/>
<dbReference type="Proteomes" id="UP000295135">
    <property type="component" value="Unassembled WGS sequence"/>
</dbReference>
<evidence type="ECO:0000313" key="7">
    <source>
        <dbReference type="Proteomes" id="UP000295135"/>
    </source>
</evidence>
<feature type="coiled-coil region" evidence="2">
    <location>
        <begin position="99"/>
        <end position="164"/>
    </location>
</feature>
<feature type="domain" description="CusB-like beta-barrel" evidence="5">
    <location>
        <begin position="211"/>
        <end position="284"/>
    </location>
</feature>
<comment type="similarity">
    <text evidence="1">Belongs to the membrane fusion protein (MFP) (TC 8.A.1) family.</text>
</comment>
<sequence>MSRKLILPLILLALAIGGWLGWRQMAGSKPAGVYKTQPVDRGDIVETISANGTLNPVVLVNVGTQVSGTIKRLNADFNSVVKKGDVLAELDPALIEAQLRQDLAALANAEANLNLARAKDKRAKELFAQKFVSQDALDQARQALDSAQAQVELARAQVARSRTNLGYTVIRSPVDGVVVARNIDVGQTVAASFQTPTLFQIAGDLKAMQIDTSVAEADIGKVQIGQVARFSVDTFMEREFEARVKQIRLNPTVQQNVVTYNVVLLVDNPEGKLMPGMTAHVSIEVGRHANVLRVPNAALRYRPQEAEEGGGKNGGKARGGGNQVYKLVDGRALAVKIKPGASDGSFTEVKGGELKPGDEVILREISAAKDKKGSAFQFRFF</sequence>
<organism evidence="6 7">
    <name type="scientific">Sulfuritortus calidifontis</name>
    <dbReference type="NCBI Taxonomy" id="1914471"/>
    <lineage>
        <taxon>Bacteria</taxon>
        <taxon>Pseudomonadati</taxon>
        <taxon>Pseudomonadota</taxon>
        <taxon>Betaproteobacteria</taxon>
        <taxon>Nitrosomonadales</taxon>
        <taxon>Thiobacillaceae</taxon>
        <taxon>Sulfuritortus</taxon>
    </lineage>
</organism>
<dbReference type="EMBL" id="SLZY01000003">
    <property type="protein sequence ID" value="TCS73086.1"/>
    <property type="molecule type" value="Genomic_DNA"/>
</dbReference>
<dbReference type="GO" id="GO:1990281">
    <property type="term" value="C:efflux pump complex"/>
    <property type="evidence" value="ECO:0007669"/>
    <property type="project" value="TreeGrafter"/>
</dbReference>
<evidence type="ECO:0000259" key="4">
    <source>
        <dbReference type="Pfam" id="PF25917"/>
    </source>
</evidence>
<keyword evidence="2" id="KW-0175">Coiled coil</keyword>
<evidence type="ECO:0000256" key="2">
    <source>
        <dbReference type="SAM" id="Coils"/>
    </source>
</evidence>
<dbReference type="PANTHER" id="PTHR30469">
    <property type="entry name" value="MULTIDRUG RESISTANCE PROTEIN MDTA"/>
    <property type="match status" value="1"/>
</dbReference>
<dbReference type="InterPro" id="IPR058792">
    <property type="entry name" value="Beta-barrel_RND_2"/>
</dbReference>
<dbReference type="InterPro" id="IPR058624">
    <property type="entry name" value="MdtA-like_HH"/>
</dbReference>
<gene>
    <name evidence="6" type="ORF">EDC61_103209</name>
</gene>
<evidence type="ECO:0000313" key="6">
    <source>
        <dbReference type="EMBL" id="TCS73086.1"/>
    </source>
</evidence>
<name>A0A4R3K0F7_9PROT</name>
<dbReference type="AlphaFoldDB" id="A0A4R3K0F7"/>
<proteinExistence type="inferred from homology"/>
<dbReference type="SUPFAM" id="SSF111369">
    <property type="entry name" value="HlyD-like secretion proteins"/>
    <property type="match status" value="1"/>
</dbReference>
<feature type="domain" description="Multidrug resistance protein MdtA-like alpha-helical hairpin" evidence="3">
    <location>
        <begin position="101"/>
        <end position="168"/>
    </location>
</feature>
<dbReference type="Pfam" id="PF25917">
    <property type="entry name" value="BSH_RND"/>
    <property type="match status" value="1"/>
</dbReference>
<dbReference type="NCBIfam" id="TIGR01730">
    <property type="entry name" value="RND_mfp"/>
    <property type="match status" value="1"/>
</dbReference>
<accession>A0A4R3K0F7</accession>
<keyword evidence="7" id="KW-1185">Reference proteome</keyword>
<dbReference type="Gene3D" id="1.10.287.470">
    <property type="entry name" value="Helix hairpin bin"/>
    <property type="match status" value="1"/>
</dbReference>
<dbReference type="GO" id="GO:0015562">
    <property type="term" value="F:efflux transmembrane transporter activity"/>
    <property type="evidence" value="ECO:0007669"/>
    <property type="project" value="TreeGrafter"/>
</dbReference>
<dbReference type="Pfam" id="PF25954">
    <property type="entry name" value="Beta-barrel_RND_2"/>
    <property type="match status" value="1"/>
</dbReference>
<dbReference type="InterPro" id="IPR058625">
    <property type="entry name" value="MdtA-like_BSH"/>
</dbReference>
<dbReference type="RefSeq" id="WP_126462373.1">
    <property type="nucleotide sequence ID" value="NZ_AP018721.1"/>
</dbReference>
<dbReference type="Pfam" id="PF25876">
    <property type="entry name" value="HH_MFP_RND"/>
    <property type="match status" value="1"/>
</dbReference>
<evidence type="ECO:0000256" key="1">
    <source>
        <dbReference type="ARBA" id="ARBA00009477"/>
    </source>
</evidence>
<feature type="domain" description="Multidrug resistance protein MdtA-like barrel-sandwich hybrid" evidence="4">
    <location>
        <begin position="60"/>
        <end position="197"/>
    </location>
</feature>
<dbReference type="PANTHER" id="PTHR30469:SF33">
    <property type="entry name" value="SLR1207 PROTEIN"/>
    <property type="match status" value="1"/>
</dbReference>
<protein>
    <submittedName>
        <fullName evidence="6">HlyD family secretion protein</fullName>
    </submittedName>
</protein>
<reference evidence="6 7" key="1">
    <citation type="submission" date="2019-03" db="EMBL/GenBank/DDBJ databases">
        <title>Genomic Encyclopedia of Type Strains, Phase IV (KMG-IV): sequencing the most valuable type-strain genomes for metagenomic binning, comparative biology and taxonomic classification.</title>
        <authorList>
            <person name="Goeker M."/>
        </authorList>
    </citation>
    <scope>NUCLEOTIDE SEQUENCE [LARGE SCALE GENOMIC DNA]</scope>
    <source>
        <strain evidence="6 7">DSM 103923</strain>
    </source>
</reference>
<comment type="caution">
    <text evidence="6">The sequence shown here is derived from an EMBL/GenBank/DDBJ whole genome shotgun (WGS) entry which is preliminary data.</text>
</comment>
<evidence type="ECO:0000259" key="3">
    <source>
        <dbReference type="Pfam" id="PF25876"/>
    </source>
</evidence>
<evidence type="ECO:0000259" key="5">
    <source>
        <dbReference type="Pfam" id="PF25954"/>
    </source>
</evidence>
<dbReference type="Gene3D" id="2.40.50.100">
    <property type="match status" value="1"/>
</dbReference>
<dbReference type="InterPro" id="IPR006143">
    <property type="entry name" value="RND_pump_MFP"/>
</dbReference>
<dbReference type="Gene3D" id="2.40.30.170">
    <property type="match status" value="1"/>
</dbReference>